<dbReference type="Proteomes" id="UP000030744">
    <property type="component" value="Unassembled WGS sequence"/>
</dbReference>
<reference evidence="1" key="1">
    <citation type="submission" date="2013-10" db="EMBL/GenBank/DDBJ databases">
        <title>Genomic analysis of the causative agents of coccidiosis in chickens.</title>
        <authorList>
            <person name="Reid A.J."/>
            <person name="Blake D."/>
            <person name="Billington K."/>
            <person name="Browne H."/>
            <person name="Dunn M."/>
            <person name="Hung S."/>
            <person name="Kawahara F."/>
            <person name="Miranda-Saavedra D."/>
            <person name="Mourier T."/>
            <person name="Nagra H."/>
            <person name="Otto T.D."/>
            <person name="Rawlings N."/>
            <person name="Sanchez A."/>
            <person name="Sanders M."/>
            <person name="Subramaniam C."/>
            <person name="Tay Y."/>
            <person name="Dear P."/>
            <person name="Doerig C."/>
            <person name="Gruber A."/>
            <person name="Parkinson J."/>
            <person name="Shirley M."/>
            <person name="Wan K.L."/>
            <person name="Berriman M."/>
            <person name="Tomley F."/>
            <person name="Pain A."/>
        </authorList>
    </citation>
    <scope>NUCLEOTIDE SEQUENCE [LARGE SCALE GENOMIC DNA]</scope>
    <source>
        <strain evidence="1">Houghton</strain>
    </source>
</reference>
<dbReference type="GeneID" id="60403961"/>
<dbReference type="OrthoDB" id="433917at2759"/>
<evidence type="ECO:0000313" key="1">
    <source>
        <dbReference type="EMBL" id="CDJ36116.1"/>
    </source>
</evidence>
<dbReference type="VEuPathDB" id="ToxoDB:EMH_0034140"/>
<keyword evidence="2" id="KW-1185">Reference proteome</keyword>
<evidence type="ECO:0000313" key="2">
    <source>
        <dbReference type="Proteomes" id="UP000030744"/>
    </source>
</evidence>
<reference evidence="1" key="2">
    <citation type="submission" date="2013-10" db="EMBL/GenBank/DDBJ databases">
        <authorList>
            <person name="Aslett M."/>
        </authorList>
    </citation>
    <scope>NUCLEOTIDE SEQUENCE [LARGE SCALE GENOMIC DNA]</scope>
    <source>
        <strain evidence="1">Houghton</strain>
    </source>
</reference>
<proteinExistence type="predicted"/>
<protein>
    <submittedName>
        <fullName evidence="1">Uncharacterized protein</fullName>
    </submittedName>
</protein>
<dbReference type="AlphaFoldDB" id="U6KH49"/>
<gene>
    <name evidence="1" type="ORF">EMH_0034140</name>
</gene>
<name>U6KH49_9EIME</name>
<dbReference type="RefSeq" id="XP_037878405.1">
    <property type="nucleotide sequence ID" value="XM_038022551.1"/>
</dbReference>
<accession>U6KH49</accession>
<dbReference type="EMBL" id="HG735560">
    <property type="protein sequence ID" value="CDJ36116.1"/>
    <property type="molecule type" value="Genomic_DNA"/>
</dbReference>
<organism evidence="1 2">
    <name type="scientific">Eimeria mitis</name>
    <dbReference type="NCBI Taxonomy" id="44415"/>
    <lineage>
        <taxon>Eukaryota</taxon>
        <taxon>Sar</taxon>
        <taxon>Alveolata</taxon>
        <taxon>Apicomplexa</taxon>
        <taxon>Conoidasida</taxon>
        <taxon>Coccidia</taxon>
        <taxon>Eucoccidiorida</taxon>
        <taxon>Eimeriorina</taxon>
        <taxon>Eimeriidae</taxon>
        <taxon>Eimeria</taxon>
    </lineage>
</organism>
<sequence length="99" mass="11702">MPTACLYVDQQHDTKYDAPSEVHIELNNGKKFRFACDGLSLKELHMRIDREQYQRNQEAYFEHIPWRSALEGMNESGARNWIKKWCWELDKTKVVLGTG</sequence>